<accession>M5IN62</accession>
<reference evidence="1 2" key="1">
    <citation type="journal article" date="2013" name="Genome Announc.">
        <title>Genome Sequence of Campylobacter showae UNSWCD, Isolated from a Patient with Crohn's Disease.</title>
        <authorList>
            <person name="Tay A.P."/>
            <person name="Kaakoush N.O."/>
            <person name="Deshpande N.P."/>
            <person name="Chen Z."/>
            <person name="Mitchell H."/>
            <person name="Wilkins M.R."/>
        </authorList>
    </citation>
    <scope>NUCLEOTIDE SEQUENCE [LARGE SCALE GENOMIC DNA]</scope>
    <source>
        <strain evidence="1 2">CSUNSWCD</strain>
    </source>
</reference>
<dbReference type="AlphaFoldDB" id="M5IN62"/>
<organism evidence="1 2">
    <name type="scientific">Campylobacter showae CSUNSWCD</name>
    <dbReference type="NCBI Taxonomy" id="1244083"/>
    <lineage>
        <taxon>Bacteria</taxon>
        <taxon>Pseudomonadati</taxon>
        <taxon>Campylobacterota</taxon>
        <taxon>Epsilonproteobacteria</taxon>
        <taxon>Campylobacterales</taxon>
        <taxon>Campylobacteraceae</taxon>
        <taxon>Campylobacter</taxon>
    </lineage>
</organism>
<dbReference type="STRING" id="1244083.CSUNSWCD_1468"/>
<sequence length="123" mass="14080">MENINTKKIRENANAIKALNEEKANDYINNLPKQEYAELLSALELGRNKDWDHSVAKNNKCLTLEEKRNIVNIELDIALKGAEKEDGVYTTNVDKSMAAKIKTRNIERGIEKILEVQIKKDKI</sequence>
<comment type="caution">
    <text evidence="1">The sequence shown here is derived from an EMBL/GenBank/DDBJ whole genome shotgun (WGS) entry which is preliminary data.</text>
</comment>
<evidence type="ECO:0000313" key="1">
    <source>
        <dbReference type="EMBL" id="EKU10104.1"/>
    </source>
</evidence>
<name>M5IN62_9BACT</name>
<gene>
    <name evidence="1" type="ORF">CSUNSWCD_1468</name>
</gene>
<evidence type="ECO:0000313" key="2">
    <source>
        <dbReference type="Proteomes" id="UP000011939"/>
    </source>
</evidence>
<protein>
    <submittedName>
        <fullName evidence="1">Uncharacterized protein</fullName>
    </submittedName>
</protein>
<dbReference type="RefSeq" id="WP_009497260.1">
    <property type="nucleotide sequence ID" value="NZ_AMZQ01000021.1"/>
</dbReference>
<dbReference type="Proteomes" id="UP000011939">
    <property type="component" value="Unassembled WGS sequence"/>
</dbReference>
<dbReference type="PATRIC" id="fig|1244083.3.peg.2448"/>
<dbReference type="EMBL" id="AMZQ01000021">
    <property type="protein sequence ID" value="EKU10104.1"/>
    <property type="molecule type" value="Genomic_DNA"/>
</dbReference>
<proteinExistence type="predicted"/>